<reference evidence="1" key="1">
    <citation type="journal article" date="2019" name="Sci. Rep.">
        <title>Draft genome of Tanacetum cinerariifolium, the natural source of mosquito coil.</title>
        <authorList>
            <person name="Yamashiro T."/>
            <person name="Shiraishi A."/>
            <person name="Satake H."/>
            <person name="Nakayama K."/>
        </authorList>
    </citation>
    <scope>NUCLEOTIDE SEQUENCE</scope>
</reference>
<gene>
    <name evidence="1" type="ORF">Tci_888633</name>
</gene>
<name>A0A699UA84_TANCI</name>
<evidence type="ECO:0000313" key="1">
    <source>
        <dbReference type="EMBL" id="GFD16664.1"/>
    </source>
</evidence>
<feature type="non-terminal residue" evidence="1">
    <location>
        <position position="1"/>
    </location>
</feature>
<dbReference type="AlphaFoldDB" id="A0A699UA84"/>
<dbReference type="EMBL" id="BKCJ011294859">
    <property type="protein sequence ID" value="GFD16664.1"/>
    <property type="molecule type" value="Genomic_DNA"/>
</dbReference>
<protein>
    <submittedName>
        <fullName evidence="1">Uncharacterized protein</fullName>
    </submittedName>
</protein>
<proteinExistence type="predicted"/>
<accession>A0A699UA84</accession>
<organism evidence="1">
    <name type="scientific">Tanacetum cinerariifolium</name>
    <name type="common">Dalmatian daisy</name>
    <name type="synonym">Chrysanthemum cinerariifolium</name>
    <dbReference type="NCBI Taxonomy" id="118510"/>
    <lineage>
        <taxon>Eukaryota</taxon>
        <taxon>Viridiplantae</taxon>
        <taxon>Streptophyta</taxon>
        <taxon>Embryophyta</taxon>
        <taxon>Tracheophyta</taxon>
        <taxon>Spermatophyta</taxon>
        <taxon>Magnoliopsida</taxon>
        <taxon>eudicotyledons</taxon>
        <taxon>Gunneridae</taxon>
        <taxon>Pentapetalae</taxon>
        <taxon>asterids</taxon>
        <taxon>campanulids</taxon>
        <taxon>Asterales</taxon>
        <taxon>Asteraceae</taxon>
        <taxon>Asteroideae</taxon>
        <taxon>Anthemideae</taxon>
        <taxon>Anthemidinae</taxon>
        <taxon>Tanacetum</taxon>
    </lineage>
</organism>
<sequence>INQKLKRLGEPQVPLEQDGYIVPIGFTYVKTLDELSEPTADTYADEDSEEAELEYQRLLAEDQAEQKAKKPIYKQPPRQQWQSAAQQYAQHEATKAIKDITNTTKKQVKAVLKESLATGRSIQETAKALE</sequence>
<feature type="non-terminal residue" evidence="1">
    <location>
        <position position="130"/>
    </location>
</feature>
<comment type="caution">
    <text evidence="1">The sequence shown here is derived from an EMBL/GenBank/DDBJ whole genome shotgun (WGS) entry which is preliminary data.</text>
</comment>